<dbReference type="EMBL" id="BTRK01000002">
    <property type="protein sequence ID" value="GMR34247.1"/>
    <property type="molecule type" value="Genomic_DNA"/>
</dbReference>
<evidence type="ECO:0000313" key="1">
    <source>
        <dbReference type="EMBL" id="GMR34247.1"/>
    </source>
</evidence>
<accession>A0AAN5C8X7</accession>
<name>A0AAN5C8X7_9BILA</name>
<comment type="caution">
    <text evidence="1">The sequence shown here is derived from an EMBL/GenBank/DDBJ whole genome shotgun (WGS) entry which is preliminary data.</text>
</comment>
<organism evidence="1 2">
    <name type="scientific">Pristionchus mayeri</name>
    <dbReference type="NCBI Taxonomy" id="1317129"/>
    <lineage>
        <taxon>Eukaryota</taxon>
        <taxon>Metazoa</taxon>
        <taxon>Ecdysozoa</taxon>
        <taxon>Nematoda</taxon>
        <taxon>Chromadorea</taxon>
        <taxon>Rhabditida</taxon>
        <taxon>Rhabditina</taxon>
        <taxon>Diplogasteromorpha</taxon>
        <taxon>Diplogasteroidea</taxon>
        <taxon>Neodiplogasteridae</taxon>
        <taxon>Pristionchus</taxon>
    </lineage>
</organism>
<evidence type="ECO:0000313" key="2">
    <source>
        <dbReference type="Proteomes" id="UP001328107"/>
    </source>
</evidence>
<sequence length="92" mass="10215">MSVLQLPRMILDDLNKSRQLMLKNSGGPRTEPPRADPAVCTDQRSLAMVTGLESSNHPTTWVANNSTYNNPILPVFPRFEDDSKKEESSSNA</sequence>
<dbReference type="Proteomes" id="UP001328107">
    <property type="component" value="Unassembled WGS sequence"/>
</dbReference>
<protein>
    <submittedName>
        <fullName evidence="1">Uncharacterized protein</fullName>
    </submittedName>
</protein>
<gene>
    <name evidence="1" type="ORF">PMAYCL1PPCAC_04442</name>
</gene>
<reference evidence="2" key="1">
    <citation type="submission" date="2022-10" db="EMBL/GenBank/DDBJ databases">
        <title>Genome assembly of Pristionchus species.</title>
        <authorList>
            <person name="Yoshida K."/>
            <person name="Sommer R.J."/>
        </authorList>
    </citation>
    <scope>NUCLEOTIDE SEQUENCE [LARGE SCALE GENOMIC DNA]</scope>
    <source>
        <strain evidence="2">RS5460</strain>
    </source>
</reference>
<proteinExistence type="predicted"/>
<keyword evidence="2" id="KW-1185">Reference proteome</keyword>
<dbReference type="AlphaFoldDB" id="A0AAN5C8X7"/>